<dbReference type="SFLD" id="SFLDG01061">
    <property type="entry name" value="methylthiotransferase"/>
    <property type="match status" value="1"/>
</dbReference>
<dbReference type="EMBL" id="LPZR01000034">
    <property type="protein sequence ID" value="KYO57077.1"/>
    <property type="molecule type" value="Genomic_DNA"/>
</dbReference>
<dbReference type="SFLD" id="SFLDG01082">
    <property type="entry name" value="B12-binding_domain_containing"/>
    <property type="match status" value="1"/>
</dbReference>
<dbReference type="InterPro" id="IPR023404">
    <property type="entry name" value="rSAM_horseshoe"/>
</dbReference>
<dbReference type="Gene3D" id="3.80.30.20">
    <property type="entry name" value="tm_1862 like domain"/>
    <property type="match status" value="1"/>
</dbReference>
<dbReference type="GeneID" id="97239986"/>
<protein>
    <submittedName>
        <fullName evidence="11">tRNA (N(6)-L-threonylcarbamoyladenosine(37)-C(2))-methylthiotransferase MtaB</fullName>
    </submittedName>
</protein>
<dbReference type="InterPro" id="IPR007197">
    <property type="entry name" value="rSAM"/>
</dbReference>
<dbReference type="SFLD" id="SFLDS00029">
    <property type="entry name" value="Radical_SAM"/>
    <property type="match status" value="1"/>
</dbReference>
<dbReference type="CDD" id="cd01335">
    <property type="entry name" value="Radical_SAM"/>
    <property type="match status" value="1"/>
</dbReference>
<keyword evidence="6" id="KW-0408">Iron</keyword>
<evidence type="ECO:0000256" key="5">
    <source>
        <dbReference type="ARBA" id="ARBA00022723"/>
    </source>
</evidence>
<feature type="region of interest" description="Disordered" evidence="8">
    <location>
        <begin position="450"/>
        <end position="472"/>
    </location>
</feature>
<reference evidence="11 12" key="1">
    <citation type="submission" date="2015-12" db="EMBL/GenBank/DDBJ databases">
        <title>Genome sequence of Tistrella mobilis MCCC 1A02139.</title>
        <authorList>
            <person name="Lu L."/>
            <person name="Lai Q."/>
            <person name="Shao Z."/>
            <person name="Qian P."/>
        </authorList>
    </citation>
    <scope>NUCLEOTIDE SEQUENCE [LARGE SCALE GENOMIC DNA]</scope>
    <source>
        <strain evidence="11 12">MCCC 1A02139</strain>
    </source>
</reference>
<dbReference type="InterPro" id="IPR006638">
    <property type="entry name" value="Elp3/MiaA/NifB-like_rSAM"/>
</dbReference>
<dbReference type="PANTHER" id="PTHR11918:SF45">
    <property type="entry name" value="THREONYLCARBAMOYLADENOSINE TRNA METHYLTHIOTRANSFERASE"/>
    <property type="match status" value="1"/>
</dbReference>
<dbReference type="GO" id="GO:0035598">
    <property type="term" value="F:tRNA (N(6)-L-threonylcarbamoyladenosine(37)-C(2))-methylthiotransferase activity"/>
    <property type="evidence" value="ECO:0007669"/>
    <property type="project" value="TreeGrafter"/>
</dbReference>
<dbReference type="Gene3D" id="3.40.50.12160">
    <property type="entry name" value="Methylthiotransferase, N-terminal domain"/>
    <property type="match status" value="1"/>
</dbReference>
<comment type="cofactor">
    <cofactor evidence="1">
        <name>[4Fe-4S] cluster</name>
        <dbReference type="ChEBI" id="CHEBI:49883"/>
    </cofactor>
</comment>
<dbReference type="AlphaFoldDB" id="A0A161R7P6"/>
<keyword evidence="2" id="KW-0004">4Fe-4S</keyword>
<dbReference type="SUPFAM" id="SSF102114">
    <property type="entry name" value="Radical SAM enzymes"/>
    <property type="match status" value="1"/>
</dbReference>
<dbReference type="InterPro" id="IPR005839">
    <property type="entry name" value="Methylthiotransferase"/>
</dbReference>
<dbReference type="InterPro" id="IPR013848">
    <property type="entry name" value="Methylthiotransferase_N"/>
</dbReference>
<evidence type="ECO:0000313" key="12">
    <source>
        <dbReference type="Proteomes" id="UP000075787"/>
    </source>
</evidence>
<dbReference type="NCBIfam" id="TIGR01579">
    <property type="entry name" value="MiaB-like-C"/>
    <property type="match status" value="1"/>
</dbReference>
<dbReference type="NCBIfam" id="TIGR00089">
    <property type="entry name" value="MiaB/RimO family radical SAM methylthiotransferase"/>
    <property type="match status" value="1"/>
</dbReference>
<keyword evidence="3 11" id="KW-0808">Transferase</keyword>
<dbReference type="InterPro" id="IPR020612">
    <property type="entry name" value="Methylthiotransferase_CS"/>
</dbReference>
<evidence type="ECO:0000313" key="11">
    <source>
        <dbReference type="EMBL" id="KYO57077.1"/>
    </source>
</evidence>
<feature type="compositionally biased region" description="Basic and acidic residues" evidence="8">
    <location>
        <begin position="451"/>
        <end position="466"/>
    </location>
</feature>
<dbReference type="InterPro" id="IPR006467">
    <property type="entry name" value="MiaB-like_bact"/>
</dbReference>
<evidence type="ECO:0000256" key="7">
    <source>
        <dbReference type="ARBA" id="ARBA00023014"/>
    </source>
</evidence>
<evidence type="ECO:0000256" key="3">
    <source>
        <dbReference type="ARBA" id="ARBA00022679"/>
    </source>
</evidence>
<keyword evidence="4" id="KW-0949">S-adenosyl-L-methionine</keyword>
<dbReference type="SMART" id="SM00729">
    <property type="entry name" value="Elp3"/>
    <property type="match status" value="1"/>
</dbReference>
<dbReference type="OrthoDB" id="9805215at2"/>
<name>A0A161R7P6_9PROT</name>
<dbReference type="PROSITE" id="PS51918">
    <property type="entry name" value="RADICAL_SAM"/>
    <property type="match status" value="1"/>
</dbReference>
<dbReference type="Proteomes" id="UP000075787">
    <property type="component" value="Unassembled WGS sequence"/>
</dbReference>
<dbReference type="InterPro" id="IPR038135">
    <property type="entry name" value="Methylthiotransferase_N_sf"/>
</dbReference>
<sequence>MSDQTDDPLRIITFGCRLNAYESEVMRGHARDGASDGRTIVFNTCAVTAEAERQARQAIRRARREDPEARIVVTGCAAQIRPEAWADMPEVDAVLGNEDKLKADRFAAALATTPNRLAPSAPVAAAGPDFVGATEPARIFVDDIMAVRETAGHLVEGLDGRARAFVQVQNGCDHRCTFCIIPYGRGNSRSVPLGEVVAQVRELAARGYAEVVLTGVDITSYGADLPGRPSLGNLVRRVLKLVPDLPRLRLSSIDSAEIDPDLMQALAEEPRLMPHLHLSLQAGDDMVLKRMKRRHNRAQAIAFAEAVRRIRPDVVFGADLIAGFPTETDEMFANSLKLVEEMGLVHLHVFPYSARTGTPAARMPQVPVAVRRERARALREAGAAGLRGWLKTQIGTELPILLETADTGRSEGFALVRLATPVDPALVGGIVTARITAADDETLAGVILPHHAADHSRPHDHTRIDAAGRATA</sequence>
<proteinExistence type="predicted"/>
<organism evidence="11 12">
    <name type="scientific">Tistrella mobilis</name>
    <dbReference type="NCBI Taxonomy" id="171437"/>
    <lineage>
        <taxon>Bacteria</taxon>
        <taxon>Pseudomonadati</taxon>
        <taxon>Pseudomonadota</taxon>
        <taxon>Alphaproteobacteria</taxon>
        <taxon>Geminicoccales</taxon>
        <taxon>Geminicoccaceae</taxon>
        <taxon>Tistrella</taxon>
    </lineage>
</organism>
<feature type="domain" description="MTTase N-terminal" evidence="9">
    <location>
        <begin position="7"/>
        <end position="111"/>
    </location>
</feature>
<evidence type="ECO:0000256" key="8">
    <source>
        <dbReference type="SAM" id="MobiDB-lite"/>
    </source>
</evidence>
<evidence type="ECO:0000259" key="10">
    <source>
        <dbReference type="PROSITE" id="PS51918"/>
    </source>
</evidence>
<dbReference type="GO" id="GO:0046872">
    <property type="term" value="F:metal ion binding"/>
    <property type="evidence" value="ECO:0007669"/>
    <property type="project" value="UniProtKB-KW"/>
</dbReference>
<comment type="caution">
    <text evidence="11">The sequence shown here is derived from an EMBL/GenBank/DDBJ whole genome shotgun (WGS) entry which is preliminary data.</text>
</comment>
<evidence type="ECO:0000256" key="6">
    <source>
        <dbReference type="ARBA" id="ARBA00023004"/>
    </source>
</evidence>
<dbReference type="Pfam" id="PF00919">
    <property type="entry name" value="UPF0004"/>
    <property type="match status" value="1"/>
</dbReference>
<evidence type="ECO:0000256" key="1">
    <source>
        <dbReference type="ARBA" id="ARBA00001966"/>
    </source>
</evidence>
<dbReference type="PROSITE" id="PS51449">
    <property type="entry name" value="MTTASE_N"/>
    <property type="match status" value="1"/>
</dbReference>
<dbReference type="PANTHER" id="PTHR11918">
    <property type="entry name" value="RADICAL SAM PROTEINS"/>
    <property type="match status" value="1"/>
</dbReference>
<evidence type="ECO:0000256" key="2">
    <source>
        <dbReference type="ARBA" id="ARBA00022485"/>
    </source>
</evidence>
<dbReference type="GO" id="GO:0051539">
    <property type="term" value="F:4 iron, 4 sulfur cluster binding"/>
    <property type="evidence" value="ECO:0007669"/>
    <property type="project" value="UniProtKB-KW"/>
</dbReference>
<keyword evidence="5" id="KW-0479">Metal-binding</keyword>
<keyword evidence="7" id="KW-0411">Iron-sulfur</keyword>
<evidence type="ECO:0000259" key="9">
    <source>
        <dbReference type="PROSITE" id="PS51449"/>
    </source>
</evidence>
<accession>A0A161R7P6</accession>
<dbReference type="Pfam" id="PF04055">
    <property type="entry name" value="Radical_SAM"/>
    <property type="match status" value="1"/>
</dbReference>
<dbReference type="InterPro" id="IPR058240">
    <property type="entry name" value="rSAM_sf"/>
</dbReference>
<gene>
    <name evidence="11" type="ORF">AUP44_21630</name>
</gene>
<dbReference type="RefSeq" id="WP_062761773.1">
    <property type="nucleotide sequence ID" value="NZ_CP121045.1"/>
</dbReference>
<dbReference type="PROSITE" id="PS01278">
    <property type="entry name" value="MTTASE_RADICAL"/>
    <property type="match status" value="1"/>
</dbReference>
<evidence type="ECO:0000256" key="4">
    <source>
        <dbReference type="ARBA" id="ARBA00022691"/>
    </source>
</evidence>
<feature type="domain" description="Radical SAM core" evidence="10">
    <location>
        <begin position="158"/>
        <end position="391"/>
    </location>
</feature>